<dbReference type="PANTHER" id="PTHR46349">
    <property type="entry name" value="CINGULIN-LIKE PROTEIN 1-RELATED"/>
    <property type="match status" value="1"/>
</dbReference>
<dbReference type="GO" id="GO:0005923">
    <property type="term" value="C:bicellular tight junction"/>
    <property type="evidence" value="ECO:0007669"/>
    <property type="project" value="TreeGrafter"/>
</dbReference>
<dbReference type="OrthoDB" id="8854891at2759"/>
<gene>
    <name evidence="5" type="ORF">JZ751_012213</name>
</gene>
<feature type="compositionally biased region" description="Basic and acidic residues" evidence="3">
    <location>
        <begin position="73"/>
        <end position="82"/>
    </location>
</feature>
<protein>
    <recommendedName>
        <fullName evidence="4">Myosin tail domain-containing protein</fullName>
    </recommendedName>
</protein>
<dbReference type="PANTHER" id="PTHR46349:SF2">
    <property type="entry name" value="CINGULIN-LIKE PROTEIN 1"/>
    <property type="match status" value="1"/>
</dbReference>
<sequence>MTEGWHMIMSTQTLSDWPPSLVQLTSLLENKVKIFQETVSTEEQETHAVLSSAQSNSPGSLKRHISQSQELSSHLKDLQRRTEEEVNRIHQQLSEVRQQQDRLSSELRDFEAQRTETEILLREAPTAEESTVLLQAQRVLQEKIGKRTEEVQSLRLQEEALSTLQVMLGEDLQRYQVETQRLQDFSDKVSNGMDGENEHTQQNNKGAILKNGRGLSGCSMQRFMGLLNGRTVISSKSPGGGRSPNTNGKTFTGSDDRDRVGKTNRVVPLVAGSNLRRAGSVKDLIQKFSSSENNPTSPTRSATSSPTPGETGTSTETNSLDSQLDTSAASFGNGDERKRHCPIPSVKVTSPVDYEGGFQCPQAPTDSSSSRRIPNRKGGLPNGSVAGYGTGLESVFDPSKQPESPLSEEEPPNPKVRQNPKYQLFLGSDMIGNGSRDPDGTAGENGPRSSRWESSNSRLAPNHRGSLESIASRDWDTMSDRTVESPSRVFNSPYSSTSIEYNPSYRISQGILSPATSEINLYSLNNRSTSPVHSPIVQMPRTRYSAYETLRRREPSNTLPMRPGVPSKRDFIEELTRQLDACQKRNQFLEAESIEMDKERNQIRFEMRNLLVSNEDLLRTNTQLQAEMKKMRERMIEVERENQLIVERYRQLEVEMKEAREVMVEANTQEYAFNFLQQSLKNKIQDAEDALEKQTEHAQVISEKLWHAERELEELRLEKQMKEKKTVDLSSTVEQLEAELAAALQASTQSTAELSLQQKLKNEAEARLEELEESLLEKNQELHLVQQTVSRLQGEVSGKLIDKERTLEEEIQLRERAQLQCRQAERTLEDLQMEMQTLTQSKEDLVKQLKQAQEKMIDLESDLEEMHDNEQRWVSKHKRAIEQTEQLQLRLLQQKDLTEQLDCEKAVLERQIRDLRVEVQELQNSRVQEDVITRAESKVKELENALRTEERNKIVLTNNIGKLERKISELSDQMEEEQKLATEQKDLMAQRIRSLKRQLNDAEEEASRKDAQYRHTQRELGEERESTARLQKQLLDQHLKMKRNESLFSRQTLDNLRLDLSGDEDDEPEAEQLSSMT</sequence>
<keyword evidence="1 2" id="KW-0175">Coiled coil</keyword>
<feature type="region of interest" description="Disordered" evidence="3">
    <location>
        <begin position="998"/>
        <end position="1026"/>
    </location>
</feature>
<feature type="compositionally biased region" description="Polar residues" evidence="3">
    <location>
        <begin position="362"/>
        <end position="372"/>
    </location>
</feature>
<feature type="region of interest" description="Disordered" evidence="3">
    <location>
        <begin position="231"/>
        <end position="266"/>
    </location>
</feature>
<evidence type="ECO:0000313" key="6">
    <source>
        <dbReference type="Proteomes" id="UP000824540"/>
    </source>
</evidence>
<feature type="compositionally biased region" description="Basic and acidic residues" evidence="3">
    <location>
        <begin position="1005"/>
        <end position="1026"/>
    </location>
</feature>
<feature type="coiled-coil region" evidence="2">
    <location>
        <begin position="572"/>
        <end position="869"/>
    </location>
</feature>
<feature type="region of interest" description="Disordered" evidence="3">
    <location>
        <begin position="289"/>
        <end position="473"/>
    </location>
</feature>
<dbReference type="InterPro" id="IPR002928">
    <property type="entry name" value="Myosin_tail"/>
</dbReference>
<evidence type="ECO:0000256" key="2">
    <source>
        <dbReference type="SAM" id="Coils"/>
    </source>
</evidence>
<feature type="compositionally biased region" description="Polar residues" evidence="3">
    <location>
        <begin position="231"/>
        <end position="253"/>
    </location>
</feature>
<dbReference type="Proteomes" id="UP000824540">
    <property type="component" value="Unassembled WGS sequence"/>
</dbReference>
<feature type="region of interest" description="Disordered" evidence="3">
    <location>
        <begin position="192"/>
        <end position="213"/>
    </location>
</feature>
<dbReference type="EMBL" id="JAFBMS010000003">
    <property type="protein sequence ID" value="KAG9354089.1"/>
    <property type="molecule type" value="Genomic_DNA"/>
</dbReference>
<accession>A0A8T2PRY3</accession>
<keyword evidence="6" id="KW-1185">Reference proteome</keyword>
<evidence type="ECO:0000259" key="4">
    <source>
        <dbReference type="Pfam" id="PF01576"/>
    </source>
</evidence>
<feature type="compositionally biased region" description="Polar residues" evidence="3">
    <location>
        <begin position="318"/>
        <end position="330"/>
    </location>
</feature>
<feature type="compositionally biased region" description="Low complexity" evidence="3">
    <location>
        <begin position="295"/>
        <end position="317"/>
    </location>
</feature>
<evidence type="ECO:0000256" key="1">
    <source>
        <dbReference type="ARBA" id="ARBA00023054"/>
    </source>
</evidence>
<dbReference type="Pfam" id="PF01576">
    <property type="entry name" value="Myosin_tail_1"/>
    <property type="match status" value="1"/>
</dbReference>
<feature type="region of interest" description="Disordered" evidence="3">
    <location>
        <begin position="1058"/>
        <end position="1077"/>
    </location>
</feature>
<feature type="compositionally biased region" description="Acidic residues" evidence="3">
    <location>
        <begin position="1061"/>
        <end position="1070"/>
    </location>
</feature>
<organism evidence="5 6">
    <name type="scientific">Albula glossodonta</name>
    <name type="common">roundjaw bonefish</name>
    <dbReference type="NCBI Taxonomy" id="121402"/>
    <lineage>
        <taxon>Eukaryota</taxon>
        <taxon>Metazoa</taxon>
        <taxon>Chordata</taxon>
        <taxon>Craniata</taxon>
        <taxon>Vertebrata</taxon>
        <taxon>Euteleostomi</taxon>
        <taxon>Actinopterygii</taxon>
        <taxon>Neopterygii</taxon>
        <taxon>Teleostei</taxon>
        <taxon>Albuliformes</taxon>
        <taxon>Albulidae</taxon>
        <taxon>Albula</taxon>
    </lineage>
</organism>
<dbReference type="GO" id="GO:0016459">
    <property type="term" value="C:myosin complex"/>
    <property type="evidence" value="ECO:0007669"/>
    <property type="project" value="InterPro"/>
</dbReference>
<comment type="caution">
    <text evidence="5">The sequence shown here is derived from an EMBL/GenBank/DDBJ whole genome shotgun (WGS) entry which is preliminary data.</text>
</comment>
<dbReference type="AlphaFoldDB" id="A0A8T2PRY3"/>
<evidence type="ECO:0000313" key="5">
    <source>
        <dbReference type="EMBL" id="KAG9354089.1"/>
    </source>
</evidence>
<reference evidence="5" key="1">
    <citation type="thesis" date="2021" institute="BYU ScholarsArchive" country="Provo, UT, USA">
        <title>Applications of and Algorithms for Genome Assembly and Genomic Analyses with an Emphasis on Marine Teleosts.</title>
        <authorList>
            <person name="Pickett B.D."/>
        </authorList>
    </citation>
    <scope>NUCLEOTIDE SEQUENCE</scope>
    <source>
        <strain evidence="5">HI-2016</strain>
    </source>
</reference>
<dbReference type="GO" id="GO:0150105">
    <property type="term" value="P:protein localization to cell-cell junction"/>
    <property type="evidence" value="ECO:0007669"/>
    <property type="project" value="TreeGrafter"/>
</dbReference>
<feature type="domain" description="Myosin tail" evidence="4">
    <location>
        <begin position="808"/>
        <end position="1034"/>
    </location>
</feature>
<name>A0A8T2PRY3_9TELE</name>
<proteinExistence type="predicted"/>
<feature type="compositionally biased region" description="Polar residues" evidence="3">
    <location>
        <begin position="49"/>
        <end position="59"/>
    </location>
</feature>
<evidence type="ECO:0000256" key="3">
    <source>
        <dbReference type="SAM" id="MobiDB-lite"/>
    </source>
</evidence>
<feature type="region of interest" description="Disordered" evidence="3">
    <location>
        <begin position="45"/>
        <end position="82"/>
    </location>
</feature>